<dbReference type="InterPro" id="IPR036396">
    <property type="entry name" value="Cyt_P450_sf"/>
</dbReference>
<evidence type="ECO:0000256" key="2">
    <source>
        <dbReference type="SAM" id="MobiDB-lite"/>
    </source>
</evidence>
<protein>
    <submittedName>
        <fullName evidence="3">Cytochrome P450</fullName>
    </submittedName>
</protein>
<feature type="compositionally biased region" description="Polar residues" evidence="2">
    <location>
        <begin position="526"/>
        <end position="535"/>
    </location>
</feature>
<gene>
    <name evidence="3" type="ORF">ACG0Z6_00330</name>
</gene>
<dbReference type="PANTHER" id="PTHR24305:SF166">
    <property type="entry name" value="CYTOCHROME P450 12A4, MITOCHONDRIAL-RELATED"/>
    <property type="match status" value="1"/>
</dbReference>
<comment type="caution">
    <text evidence="3">The sequence shown here is derived from an EMBL/GenBank/DDBJ whole genome shotgun (WGS) entry which is preliminary data.</text>
</comment>
<accession>A0ABW7FQQ6</accession>
<dbReference type="InterPro" id="IPR001128">
    <property type="entry name" value="Cyt_P450"/>
</dbReference>
<dbReference type="PANTHER" id="PTHR24305">
    <property type="entry name" value="CYTOCHROME P450"/>
    <property type="match status" value="1"/>
</dbReference>
<name>A0ABW7FQQ6_9BURK</name>
<comment type="similarity">
    <text evidence="1">Belongs to the cytochrome P450 family.</text>
</comment>
<dbReference type="Proteomes" id="UP001606099">
    <property type="component" value="Unassembled WGS sequence"/>
</dbReference>
<dbReference type="InterPro" id="IPR050121">
    <property type="entry name" value="Cytochrome_P450_monoxygenase"/>
</dbReference>
<evidence type="ECO:0000313" key="4">
    <source>
        <dbReference type="Proteomes" id="UP001606099"/>
    </source>
</evidence>
<dbReference type="Pfam" id="PF00067">
    <property type="entry name" value="p450"/>
    <property type="match status" value="1"/>
</dbReference>
<dbReference type="Gene3D" id="1.10.630.10">
    <property type="entry name" value="Cytochrome P450"/>
    <property type="match status" value="1"/>
</dbReference>
<evidence type="ECO:0000313" key="3">
    <source>
        <dbReference type="EMBL" id="MFG6446679.1"/>
    </source>
</evidence>
<evidence type="ECO:0000256" key="1">
    <source>
        <dbReference type="ARBA" id="ARBA00010617"/>
    </source>
</evidence>
<organism evidence="3 4">
    <name type="scientific">Roseateles rivi</name>
    <dbReference type="NCBI Taxonomy" id="3299028"/>
    <lineage>
        <taxon>Bacteria</taxon>
        <taxon>Pseudomonadati</taxon>
        <taxon>Pseudomonadota</taxon>
        <taxon>Betaproteobacteria</taxon>
        <taxon>Burkholderiales</taxon>
        <taxon>Sphaerotilaceae</taxon>
        <taxon>Roseateles</taxon>
    </lineage>
</organism>
<keyword evidence="4" id="KW-1185">Reference proteome</keyword>
<dbReference type="EMBL" id="JBIGHZ010000001">
    <property type="protein sequence ID" value="MFG6446679.1"/>
    <property type="molecule type" value="Genomic_DNA"/>
</dbReference>
<reference evidence="3 4" key="1">
    <citation type="submission" date="2024-08" db="EMBL/GenBank/DDBJ databases">
        <authorList>
            <person name="Lu H."/>
        </authorList>
    </citation>
    <scope>NUCLEOTIDE SEQUENCE [LARGE SCALE GENOMIC DNA]</scope>
    <source>
        <strain evidence="3 4">BYS180W</strain>
    </source>
</reference>
<feature type="region of interest" description="Disordered" evidence="2">
    <location>
        <begin position="502"/>
        <end position="542"/>
    </location>
</feature>
<dbReference type="PRINTS" id="PR00463">
    <property type="entry name" value="EP450I"/>
</dbReference>
<dbReference type="InterPro" id="IPR002401">
    <property type="entry name" value="Cyt_P450_E_grp-I"/>
</dbReference>
<dbReference type="RefSeq" id="WP_394457744.1">
    <property type="nucleotide sequence ID" value="NZ_JBIGHZ010000001.1"/>
</dbReference>
<sequence>MSLSESSMGIATCPRPCPLKHRAHTRPLPRGLNKLARDWGGWRAVARPRVCRNLSIQPERQTRTLHGAIPQTTLHMTLATSKSPDGRPLKRAPLTQPCLGACARRDPLHAAQRSAAMGDLVFSRVFCKRVWDVHHPRWLRALVVGPAPSRLRWEHPVEAFLRTQGAAANAATAWQEQHQCLRDSISRQRLESLAPSICLATERALSRLLPGPASMDDWINQLVMEVLLDALFSGICDGDPRQAATAVQGISAQALFDLRQPFTWPQWTPWQRRQRQWLRVLDGLVRSGLQRRERMPHITRPSDILAWLMAWRDSQGQPLDTTALHKTCVGLLLAQQASITAALRGWAACMAKHPRAQAQAFAQVQSVLGNQTPTSAQLLGPLRVIDATLHEAMRLHPPVPALVTGQLNADIELGGQRLARGDWLRVTPWVLHHDARWWRQPDAFVPQRFLGEEGHPKPLRWAYLPFGLDSHIGPGQHLPMMVMRIVAAMVLQRLALSPVAEGADAAPEPKRSSALQADKPLILQLSRRQPQTQPNRKPRPGA</sequence>
<proteinExistence type="inferred from homology"/>
<dbReference type="SUPFAM" id="SSF48264">
    <property type="entry name" value="Cytochrome P450"/>
    <property type="match status" value="1"/>
</dbReference>